<dbReference type="RefSeq" id="WP_281144890.1">
    <property type="nucleotide sequence ID" value="NZ_CP123967.1"/>
</dbReference>
<proteinExistence type="predicted"/>
<dbReference type="EMBL" id="CP123967">
    <property type="protein sequence ID" value="WGT47154.1"/>
    <property type="molecule type" value="Genomic_DNA"/>
</dbReference>
<keyword evidence="2" id="KW-1185">Reference proteome</keyword>
<gene>
    <name evidence="1" type="ORF">QH948_13730</name>
</gene>
<name>A0ABY8PXD6_9ACTN</name>
<evidence type="ECO:0000313" key="1">
    <source>
        <dbReference type="EMBL" id="WGT47154.1"/>
    </source>
</evidence>
<sequence>MPSWAPDEQPITIVAMAAPVHQRTLKQRLVTISTGVLDAMERTLSPFTIGGRKRDFAEPPHMHSSMIFVPGDASPVQVGDEVPVTTRMTTVTCDEVRWV</sequence>
<evidence type="ECO:0000313" key="2">
    <source>
        <dbReference type="Proteomes" id="UP001244136"/>
    </source>
</evidence>
<dbReference type="Proteomes" id="UP001244136">
    <property type="component" value="Chromosome"/>
</dbReference>
<organism evidence="1 2">
    <name type="scientific">Tessaracoccus lacteus</name>
    <dbReference type="NCBI Taxonomy" id="3041766"/>
    <lineage>
        <taxon>Bacteria</taxon>
        <taxon>Bacillati</taxon>
        <taxon>Actinomycetota</taxon>
        <taxon>Actinomycetes</taxon>
        <taxon>Propionibacteriales</taxon>
        <taxon>Propionibacteriaceae</taxon>
        <taxon>Tessaracoccus</taxon>
    </lineage>
</organism>
<accession>A0ABY8PXD6</accession>
<reference evidence="1 2" key="1">
    <citation type="journal article" date="2008" name="Int. J. Syst. Evol. Microbiol.">
        <title>Tessaracoccus flavescens sp. nov., isolated from marine sediment.</title>
        <authorList>
            <person name="Lee D.W."/>
            <person name="Lee S.D."/>
        </authorList>
    </citation>
    <scope>NUCLEOTIDE SEQUENCE [LARGE SCALE GENOMIC DNA]</scope>
    <source>
        <strain evidence="1 2">T21</strain>
    </source>
</reference>
<protein>
    <submittedName>
        <fullName evidence="1">Uncharacterized protein</fullName>
    </submittedName>
</protein>